<feature type="transmembrane region" description="Helical" evidence="9">
    <location>
        <begin position="100"/>
        <end position="121"/>
    </location>
</feature>
<keyword evidence="12" id="KW-1185">Reference proteome</keyword>
<feature type="transmembrane region" description="Helical" evidence="9">
    <location>
        <begin position="158"/>
        <end position="179"/>
    </location>
</feature>
<reference evidence="11 12" key="1">
    <citation type="submission" date="2021-01" db="EMBL/GenBank/DDBJ databases">
        <title>Tumebacillus sp. strain ITR2 16S ribosomal RNA gene Genome sequencing and assembly.</title>
        <authorList>
            <person name="Kang M."/>
        </authorList>
    </citation>
    <scope>NUCLEOTIDE SEQUENCE [LARGE SCALE GENOMIC DNA]</scope>
    <source>
        <strain evidence="11 12">ITR2</strain>
    </source>
</reference>
<evidence type="ECO:0000256" key="9">
    <source>
        <dbReference type="SAM" id="Phobius"/>
    </source>
</evidence>
<feature type="transmembrane region" description="Helical" evidence="9">
    <location>
        <begin position="35"/>
        <end position="56"/>
    </location>
</feature>
<feature type="transmembrane region" description="Helical" evidence="9">
    <location>
        <begin position="340"/>
        <end position="359"/>
    </location>
</feature>
<dbReference type="InterPro" id="IPR038770">
    <property type="entry name" value="Na+/solute_symporter_sf"/>
</dbReference>
<sequence>MVPIDGQSVLLPLFWILLSAFLLQRATAHLPWLRIPTVIAYILFGLFLGQTVSPIWKEQSGWLGGVSQFGLFYLMFLSGLEVDLRLLVPRRDGPKLLQKALLLFAATAVLSYALAWGMHVIDPQIQPWMMMLILSTTSLGIILPVLKERGLLRTVYGQTLLTAALLADLLTMLGISVAADWVKNGFSWRQLTVGLLIPLVAAFYVAILRLYRSKFWDSWFGGNGVLKMQGVLALLGLFGVMTDWTGSEPILGSFLVGLLVSSFRLPEKNPLRQQMESIGYSFVIPIFFVTVGAQFDLGAFFASETARTWVPLLLLCAYGVKLLPMLWFGGAMPLRERLAGGLLLSSRMTLVIVAASIGVQLHVIPREIEEAMLVVGIVTCICSPLLFSLMKKAHGPLRP</sequence>
<feature type="transmembrane region" description="Helical" evidence="9">
    <location>
        <begin position="224"/>
        <end position="244"/>
    </location>
</feature>
<evidence type="ECO:0000256" key="4">
    <source>
        <dbReference type="ARBA" id="ARBA00022449"/>
    </source>
</evidence>
<keyword evidence="8 9" id="KW-0472">Membrane</keyword>
<evidence type="ECO:0000256" key="6">
    <source>
        <dbReference type="ARBA" id="ARBA00022989"/>
    </source>
</evidence>
<keyword evidence="5 9" id="KW-0812">Transmembrane</keyword>
<name>A0ABS1J7T0_9BACL</name>
<keyword evidence="3" id="KW-0813">Transport</keyword>
<feature type="transmembrane region" description="Helical" evidence="9">
    <location>
        <begin position="68"/>
        <end position="88"/>
    </location>
</feature>
<accession>A0ABS1J7T0</accession>
<evidence type="ECO:0000313" key="12">
    <source>
        <dbReference type="Proteomes" id="UP000602284"/>
    </source>
</evidence>
<evidence type="ECO:0000256" key="8">
    <source>
        <dbReference type="ARBA" id="ARBA00023136"/>
    </source>
</evidence>
<evidence type="ECO:0000256" key="1">
    <source>
        <dbReference type="ARBA" id="ARBA00004141"/>
    </source>
</evidence>
<dbReference type="Gene3D" id="1.20.1530.20">
    <property type="match status" value="1"/>
</dbReference>
<evidence type="ECO:0000313" key="11">
    <source>
        <dbReference type="EMBL" id="MBL0386346.1"/>
    </source>
</evidence>
<evidence type="ECO:0000256" key="7">
    <source>
        <dbReference type="ARBA" id="ARBA00023065"/>
    </source>
</evidence>
<dbReference type="Pfam" id="PF00999">
    <property type="entry name" value="Na_H_Exchanger"/>
    <property type="match status" value="1"/>
</dbReference>
<feature type="transmembrane region" description="Helical" evidence="9">
    <location>
        <begin position="278"/>
        <end position="302"/>
    </location>
</feature>
<feature type="domain" description="Cation/H+ exchanger transmembrane" evidence="10">
    <location>
        <begin position="25"/>
        <end position="387"/>
    </location>
</feature>
<feature type="transmembrane region" description="Helical" evidence="9">
    <location>
        <begin position="127"/>
        <end position="146"/>
    </location>
</feature>
<comment type="subcellular location">
    <subcellularLocation>
        <location evidence="1">Membrane</location>
        <topology evidence="1">Multi-pass membrane protein</topology>
    </subcellularLocation>
</comment>
<gene>
    <name evidence="11" type="ORF">JJB07_06770</name>
</gene>
<dbReference type="PANTHER" id="PTHR43562">
    <property type="entry name" value="NAPA-TYPE SODIUM/HYDROGEN ANTIPORTER"/>
    <property type="match status" value="1"/>
</dbReference>
<organism evidence="11 12">
    <name type="scientific">Tumebacillus amylolyticus</name>
    <dbReference type="NCBI Taxonomy" id="2801339"/>
    <lineage>
        <taxon>Bacteria</taxon>
        <taxon>Bacillati</taxon>
        <taxon>Bacillota</taxon>
        <taxon>Bacilli</taxon>
        <taxon>Bacillales</taxon>
        <taxon>Alicyclobacillaceae</taxon>
        <taxon>Tumebacillus</taxon>
    </lineage>
</organism>
<evidence type="ECO:0000259" key="10">
    <source>
        <dbReference type="Pfam" id="PF00999"/>
    </source>
</evidence>
<keyword evidence="7" id="KW-0406">Ion transport</keyword>
<comment type="caution">
    <text evidence="11">The sequence shown here is derived from an EMBL/GenBank/DDBJ whole genome shotgun (WGS) entry which is preliminary data.</text>
</comment>
<evidence type="ECO:0000256" key="2">
    <source>
        <dbReference type="ARBA" id="ARBA00005551"/>
    </source>
</evidence>
<dbReference type="RefSeq" id="WP_201632538.1">
    <property type="nucleotide sequence ID" value="NZ_JAEQNB010000001.1"/>
</dbReference>
<dbReference type="InterPro" id="IPR006153">
    <property type="entry name" value="Cation/H_exchanger_TM"/>
</dbReference>
<evidence type="ECO:0000256" key="5">
    <source>
        <dbReference type="ARBA" id="ARBA00022692"/>
    </source>
</evidence>
<proteinExistence type="inferred from homology"/>
<feature type="transmembrane region" description="Helical" evidence="9">
    <location>
        <begin position="6"/>
        <end position="23"/>
    </location>
</feature>
<evidence type="ECO:0000256" key="3">
    <source>
        <dbReference type="ARBA" id="ARBA00022448"/>
    </source>
</evidence>
<keyword evidence="6 9" id="KW-1133">Transmembrane helix</keyword>
<feature type="transmembrane region" description="Helical" evidence="9">
    <location>
        <begin position="371"/>
        <end position="390"/>
    </location>
</feature>
<protein>
    <submittedName>
        <fullName evidence="11">Cation:proton antiporter</fullName>
    </submittedName>
</protein>
<feature type="transmembrane region" description="Helical" evidence="9">
    <location>
        <begin position="250"/>
        <end position="266"/>
    </location>
</feature>
<feature type="transmembrane region" description="Helical" evidence="9">
    <location>
        <begin position="308"/>
        <end position="328"/>
    </location>
</feature>
<keyword evidence="4" id="KW-0050">Antiport</keyword>
<dbReference type="Proteomes" id="UP000602284">
    <property type="component" value="Unassembled WGS sequence"/>
</dbReference>
<dbReference type="PANTHER" id="PTHR43562:SF1">
    <property type="entry name" value="NA(+)_H(+) ANTIPORTER YJBQ-RELATED"/>
    <property type="match status" value="1"/>
</dbReference>
<comment type="similarity">
    <text evidence="2">Belongs to the monovalent cation:proton antiporter 2 (CPA2) transporter (TC 2.A.37) family.</text>
</comment>
<feature type="transmembrane region" description="Helical" evidence="9">
    <location>
        <begin position="191"/>
        <end position="212"/>
    </location>
</feature>
<dbReference type="EMBL" id="JAEQNB010000001">
    <property type="protein sequence ID" value="MBL0386346.1"/>
    <property type="molecule type" value="Genomic_DNA"/>
</dbReference>